<dbReference type="RefSeq" id="WP_152710168.1">
    <property type="nucleotide sequence ID" value="NZ_VOSJ01000012.1"/>
</dbReference>
<dbReference type="PANTHER" id="PTHR33606:SF3">
    <property type="entry name" value="PROTEIN YCII"/>
    <property type="match status" value="1"/>
</dbReference>
<dbReference type="PANTHER" id="PTHR33606">
    <property type="entry name" value="PROTEIN YCII"/>
    <property type="match status" value="1"/>
</dbReference>
<name>A0A5N7MLF7_9HYPH</name>
<dbReference type="SUPFAM" id="SSF54909">
    <property type="entry name" value="Dimeric alpha+beta barrel"/>
    <property type="match status" value="1"/>
</dbReference>
<comment type="similarity">
    <text evidence="1">Belongs to the YciI family.</text>
</comment>
<dbReference type="InterPro" id="IPR011008">
    <property type="entry name" value="Dimeric_a/b-barrel"/>
</dbReference>
<comment type="caution">
    <text evidence="3">The sequence shown here is derived from an EMBL/GenBank/DDBJ whole genome shotgun (WGS) entry which is preliminary data.</text>
</comment>
<dbReference type="InterPro" id="IPR005545">
    <property type="entry name" value="YCII"/>
</dbReference>
<accession>A0A5N7MLF7</accession>
<dbReference type="OrthoDB" id="2293521at2"/>
<proteinExistence type="inferred from homology"/>
<dbReference type="Proteomes" id="UP000403266">
    <property type="component" value="Unassembled WGS sequence"/>
</dbReference>
<protein>
    <recommendedName>
        <fullName evidence="2">YCII-related domain-containing protein</fullName>
    </recommendedName>
</protein>
<sequence>MYWLMICRHRTDATDLREQHRDAHRQHVATGGGGLARVLIGSALTEDDGETPIGNFGVLEAPSREAAQAFAENDPFALAGLVESIEITALASRFQAHRIDPMTPWRAEKAVLSTSDRRYRSPSK</sequence>
<evidence type="ECO:0000313" key="3">
    <source>
        <dbReference type="EMBL" id="MPR24776.1"/>
    </source>
</evidence>
<evidence type="ECO:0000259" key="2">
    <source>
        <dbReference type="Pfam" id="PF03795"/>
    </source>
</evidence>
<gene>
    <name evidence="3" type="ORF">FS320_05905</name>
</gene>
<dbReference type="InterPro" id="IPR051807">
    <property type="entry name" value="Sec-metab_biosynth-assoc"/>
</dbReference>
<organism evidence="3 4">
    <name type="scientific">Microvirga tunisiensis</name>
    <dbReference type="NCBI Taxonomy" id="2108360"/>
    <lineage>
        <taxon>Bacteria</taxon>
        <taxon>Pseudomonadati</taxon>
        <taxon>Pseudomonadota</taxon>
        <taxon>Alphaproteobacteria</taxon>
        <taxon>Hyphomicrobiales</taxon>
        <taxon>Methylobacteriaceae</taxon>
        <taxon>Microvirga</taxon>
    </lineage>
</organism>
<feature type="domain" description="YCII-related" evidence="2">
    <location>
        <begin position="1"/>
        <end position="88"/>
    </location>
</feature>
<keyword evidence="4" id="KW-1185">Reference proteome</keyword>
<evidence type="ECO:0000313" key="4">
    <source>
        <dbReference type="Proteomes" id="UP000403266"/>
    </source>
</evidence>
<reference evidence="3 4" key="1">
    <citation type="journal article" date="2019" name="Syst. Appl. Microbiol.">
        <title>Microvirga tunisiensis sp. nov., a root nodule symbiotic bacterium isolated from Lupinus micranthus and L. luteus grown in Northern Tunisia.</title>
        <authorList>
            <person name="Msaddak A."/>
            <person name="Rejili M."/>
            <person name="Duran D."/>
            <person name="Mars M."/>
            <person name="Palacios J.M."/>
            <person name="Ruiz-Argueso T."/>
            <person name="Rey L."/>
            <person name="Imperial J."/>
        </authorList>
    </citation>
    <scope>NUCLEOTIDE SEQUENCE [LARGE SCALE GENOMIC DNA]</scope>
    <source>
        <strain evidence="3 4">Lmie10</strain>
    </source>
</reference>
<dbReference type="Gene3D" id="3.30.70.1060">
    <property type="entry name" value="Dimeric alpha+beta barrel"/>
    <property type="match status" value="1"/>
</dbReference>
<dbReference type="Pfam" id="PF03795">
    <property type="entry name" value="YCII"/>
    <property type="match status" value="1"/>
</dbReference>
<dbReference type="EMBL" id="VOSK01000011">
    <property type="protein sequence ID" value="MPR24776.1"/>
    <property type="molecule type" value="Genomic_DNA"/>
</dbReference>
<dbReference type="AlphaFoldDB" id="A0A5N7MLF7"/>
<evidence type="ECO:0000256" key="1">
    <source>
        <dbReference type="ARBA" id="ARBA00007689"/>
    </source>
</evidence>